<comment type="caution">
    <text evidence="4">The sequence shown here is derived from an EMBL/GenBank/DDBJ whole genome shotgun (WGS) entry which is preliminary data.</text>
</comment>
<feature type="transmembrane region" description="Helical" evidence="2">
    <location>
        <begin position="147"/>
        <end position="166"/>
    </location>
</feature>
<evidence type="ECO:0000313" key="4">
    <source>
        <dbReference type="EMBL" id="MDA7025769.1"/>
    </source>
</evidence>
<dbReference type="RefSeq" id="WP_271339617.1">
    <property type="nucleotide sequence ID" value="NZ_JAQKAB010000002.1"/>
</dbReference>
<dbReference type="Pfam" id="PF07853">
    <property type="entry name" value="DUF1648"/>
    <property type="match status" value="1"/>
</dbReference>
<dbReference type="Proteomes" id="UP001211894">
    <property type="component" value="Unassembled WGS sequence"/>
</dbReference>
<keyword evidence="1 2" id="KW-0472">Membrane</keyword>
<reference evidence="4 5" key="1">
    <citation type="submission" date="2023-01" db="EMBL/GenBank/DDBJ databases">
        <title>Bacillus changyiensis sp. nov., isolated from a coastal deposit.</title>
        <authorList>
            <person name="Xiao G."/>
            <person name="Lai Q."/>
            <person name="Hu Z."/>
            <person name="Shao Z."/>
        </authorList>
    </citation>
    <scope>NUCLEOTIDE SEQUENCE [LARGE SCALE GENOMIC DNA]</scope>
    <source>
        <strain evidence="4 5">CLL-7-23</strain>
    </source>
</reference>
<organism evidence="4 5">
    <name type="scientific">Bacillus changyiensis</name>
    <dbReference type="NCBI Taxonomy" id="3004103"/>
    <lineage>
        <taxon>Bacteria</taxon>
        <taxon>Bacillati</taxon>
        <taxon>Bacillota</taxon>
        <taxon>Bacilli</taxon>
        <taxon>Bacillales</taxon>
        <taxon>Bacillaceae</taxon>
        <taxon>Bacillus</taxon>
    </lineage>
</organism>
<feature type="transmembrane region" description="Helical" evidence="2">
    <location>
        <begin position="45"/>
        <end position="63"/>
    </location>
</feature>
<feature type="domain" description="DUF1648" evidence="3">
    <location>
        <begin position="10"/>
        <end position="56"/>
    </location>
</feature>
<gene>
    <name evidence="4" type="ORF">PJ311_03980</name>
</gene>
<sequence length="199" mass="22617">MNKSLLPIGIILVSLIVMVIAFPGLPRELPIHWSNGEPDQYVDKTWAMLLIPFLMLVSHILFYKNNMTILNKINMTMLSFLFVVHLVMIAFGLGFEFNIRFFIGALIGFFINIVAHPMQKTKPNHAYGLRTPWTLKDERVWKQANRFGAKLFVVIGFLIRGLSIVLPEYITIVLIGLLLVGALTSVYASYAIYKKLNSC</sequence>
<keyword evidence="2" id="KW-0812">Transmembrane</keyword>
<name>A0ABT4X1Z9_9BACI</name>
<feature type="transmembrane region" description="Helical" evidence="2">
    <location>
        <begin position="99"/>
        <end position="115"/>
    </location>
</feature>
<evidence type="ECO:0000313" key="5">
    <source>
        <dbReference type="Proteomes" id="UP001211894"/>
    </source>
</evidence>
<comment type="subcellular location">
    <subcellularLocation>
        <location evidence="1">Membrane</location>
    </subcellularLocation>
</comment>
<dbReference type="PIRSF" id="PIRSF038959">
    <property type="entry name" value="SdpI"/>
    <property type="match status" value="1"/>
</dbReference>
<dbReference type="PANTHER" id="PTHR37810">
    <property type="entry name" value="IMMUNITY PROTEIN SDPI"/>
    <property type="match status" value="1"/>
</dbReference>
<keyword evidence="5" id="KW-1185">Reference proteome</keyword>
<dbReference type="InterPro" id="IPR012867">
    <property type="entry name" value="DUF1648"/>
</dbReference>
<dbReference type="InterPro" id="IPR026272">
    <property type="entry name" value="SdpI"/>
</dbReference>
<feature type="transmembrane region" description="Helical" evidence="2">
    <location>
        <begin position="5"/>
        <end position="25"/>
    </location>
</feature>
<dbReference type="InterPro" id="IPR025962">
    <property type="entry name" value="SdpI/YhfL"/>
</dbReference>
<proteinExistence type="predicted"/>
<protein>
    <recommendedName>
        <fullName evidence="1">Immunity protein SdpI</fullName>
    </recommendedName>
</protein>
<keyword evidence="2" id="KW-1133">Transmembrane helix</keyword>
<evidence type="ECO:0000259" key="3">
    <source>
        <dbReference type="Pfam" id="PF07853"/>
    </source>
</evidence>
<feature type="transmembrane region" description="Helical" evidence="2">
    <location>
        <begin position="172"/>
        <end position="193"/>
    </location>
</feature>
<evidence type="ECO:0000256" key="1">
    <source>
        <dbReference type="PIRNR" id="PIRNR038959"/>
    </source>
</evidence>
<accession>A0ABT4X1Z9</accession>
<dbReference type="EMBL" id="JAQKAB010000002">
    <property type="protein sequence ID" value="MDA7025769.1"/>
    <property type="molecule type" value="Genomic_DNA"/>
</dbReference>
<evidence type="ECO:0000256" key="2">
    <source>
        <dbReference type="SAM" id="Phobius"/>
    </source>
</evidence>
<feature type="transmembrane region" description="Helical" evidence="2">
    <location>
        <begin position="75"/>
        <end position="93"/>
    </location>
</feature>
<dbReference type="PANTHER" id="PTHR37810:SF5">
    <property type="entry name" value="IMMUNITY PROTEIN SDPI"/>
    <property type="match status" value="1"/>
</dbReference>
<dbReference type="Pfam" id="PF13630">
    <property type="entry name" value="SdpI"/>
    <property type="match status" value="1"/>
</dbReference>
<comment type="function">
    <text evidence="1">Immunity protein that provides protection for the cell against the toxic effects of SDP, its own SdpC-derived killing factor, and that functions as a receptor/signal transduction protein as well. Once SDP accumulates in the extracellular milieu, SdpI binds to SDP, causing sequestration of SdpR at the bacterial membrane.</text>
</comment>